<dbReference type="EMBL" id="LR862141">
    <property type="protein sequence ID" value="CAD1820967.1"/>
    <property type="molecule type" value="Genomic_DNA"/>
</dbReference>
<dbReference type="PANTHER" id="PTHR23515">
    <property type="entry name" value="HIGH-AFFINITY NITRATE TRANSPORTER 2.3"/>
    <property type="match status" value="1"/>
</dbReference>
<evidence type="ECO:0000256" key="1">
    <source>
        <dbReference type="ARBA" id="ARBA00004141"/>
    </source>
</evidence>
<sequence>MEQGVALRELGARVDGEGARIRVLGGGSGGGGRCGGGQVQPAGGLGAQGDGVQAAVAGEAAHADVPPVVELLLHVLRVDVRGGAAGADHPRQPQPDEGGHRQRRGGLRLRAIFSRLVMGAVCDMLGPRYGCAFLMMLAAPFVFCMSLVSNAGGYITMRFLIGFSLATFVSCQYWMSTMFNSKIIGLANGTAAGGGTWGRGDAADHAAGVRRDPQGRGDAFHGVAHRLLHPGFLHIIMGLMVLILGQDLPDGNLTSLQKKGDVAKDKFSKNNIYIYIYI</sequence>
<evidence type="ECO:0000256" key="2">
    <source>
        <dbReference type="ARBA" id="ARBA00022692"/>
    </source>
</evidence>
<reference evidence="7" key="1">
    <citation type="submission" date="2020-07" db="EMBL/GenBank/DDBJ databases">
        <authorList>
            <person name="Lin J."/>
        </authorList>
    </citation>
    <scope>NUCLEOTIDE SEQUENCE</scope>
</reference>
<evidence type="ECO:0008006" key="8">
    <source>
        <dbReference type="Google" id="ProtNLM"/>
    </source>
</evidence>
<dbReference type="GO" id="GO:0015112">
    <property type="term" value="F:nitrate transmembrane transporter activity"/>
    <property type="evidence" value="ECO:0007669"/>
    <property type="project" value="InterPro"/>
</dbReference>
<feature type="transmembrane region" description="Helical" evidence="6">
    <location>
        <begin position="129"/>
        <end position="149"/>
    </location>
</feature>
<keyword evidence="2 6" id="KW-0812">Transmembrane</keyword>
<evidence type="ECO:0000256" key="5">
    <source>
        <dbReference type="SAM" id="MobiDB-lite"/>
    </source>
</evidence>
<feature type="region of interest" description="Disordered" evidence="5">
    <location>
        <begin position="84"/>
        <end position="103"/>
    </location>
</feature>
<comment type="subcellular location">
    <subcellularLocation>
        <location evidence="1">Membrane</location>
        <topology evidence="1">Multi-pass membrane protein</topology>
    </subcellularLocation>
</comment>
<accession>A0A6V7NR36</accession>
<name>A0A6V7NR36_ANACO</name>
<dbReference type="InterPro" id="IPR044772">
    <property type="entry name" value="NO3_transporter"/>
</dbReference>
<keyword evidence="4 6" id="KW-0472">Membrane</keyword>
<feature type="transmembrane region" description="Helical" evidence="6">
    <location>
        <begin position="155"/>
        <end position="175"/>
    </location>
</feature>
<organism evidence="7">
    <name type="scientific">Ananas comosus var. bracteatus</name>
    <name type="common">red pineapple</name>
    <dbReference type="NCBI Taxonomy" id="296719"/>
    <lineage>
        <taxon>Eukaryota</taxon>
        <taxon>Viridiplantae</taxon>
        <taxon>Streptophyta</taxon>
        <taxon>Embryophyta</taxon>
        <taxon>Tracheophyta</taxon>
        <taxon>Spermatophyta</taxon>
        <taxon>Magnoliopsida</taxon>
        <taxon>Liliopsida</taxon>
        <taxon>Poales</taxon>
        <taxon>Bromeliaceae</taxon>
        <taxon>Bromelioideae</taxon>
        <taxon>Ananas</taxon>
    </lineage>
</organism>
<proteinExistence type="predicted"/>
<evidence type="ECO:0000256" key="4">
    <source>
        <dbReference type="ARBA" id="ARBA00023136"/>
    </source>
</evidence>
<evidence type="ECO:0000256" key="3">
    <source>
        <dbReference type="ARBA" id="ARBA00022989"/>
    </source>
</evidence>
<gene>
    <name evidence="7" type="ORF">CB5_LOCUS4178</name>
</gene>
<dbReference type="InterPro" id="IPR036259">
    <property type="entry name" value="MFS_trans_sf"/>
</dbReference>
<keyword evidence="3 6" id="KW-1133">Transmembrane helix</keyword>
<evidence type="ECO:0000256" key="6">
    <source>
        <dbReference type="SAM" id="Phobius"/>
    </source>
</evidence>
<protein>
    <recommendedName>
        <fullName evidence="8">Major facilitator superfamily (MFS) profile domain-containing protein</fullName>
    </recommendedName>
</protein>
<dbReference type="AlphaFoldDB" id="A0A6V7NR36"/>
<dbReference type="SUPFAM" id="SSF103473">
    <property type="entry name" value="MFS general substrate transporter"/>
    <property type="match status" value="1"/>
</dbReference>
<evidence type="ECO:0000313" key="7">
    <source>
        <dbReference type="EMBL" id="CAD1820967.1"/>
    </source>
</evidence>
<dbReference type="Gene3D" id="1.20.1250.20">
    <property type="entry name" value="MFS general substrate transporter like domains"/>
    <property type="match status" value="1"/>
</dbReference>
<dbReference type="GO" id="GO:0016020">
    <property type="term" value="C:membrane"/>
    <property type="evidence" value="ECO:0007669"/>
    <property type="project" value="UniProtKB-SubCell"/>
</dbReference>